<keyword evidence="2" id="KW-0813">Transport</keyword>
<feature type="domain" description="TonB-dependent receptor plug" evidence="9">
    <location>
        <begin position="62"/>
        <end position="166"/>
    </location>
</feature>
<comment type="subcellular location">
    <subcellularLocation>
        <location evidence="1">Cell outer membrane</location>
        <topology evidence="1">Multi-pass membrane protein</topology>
    </subcellularLocation>
</comment>
<organism evidence="10 11">
    <name type="scientific">Beauveria bassiana D1-5</name>
    <dbReference type="NCBI Taxonomy" id="1245745"/>
    <lineage>
        <taxon>Eukaryota</taxon>
        <taxon>Fungi</taxon>
        <taxon>Dikarya</taxon>
        <taxon>Ascomycota</taxon>
        <taxon>Pezizomycotina</taxon>
        <taxon>Sordariomycetes</taxon>
        <taxon>Hypocreomycetidae</taxon>
        <taxon>Hypocreales</taxon>
        <taxon>Cordycipitaceae</taxon>
        <taxon>Beauveria</taxon>
    </lineage>
</organism>
<keyword evidence="6" id="KW-0998">Cell outer membrane</keyword>
<evidence type="ECO:0000256" key="5">
    <source>
        <dbReference type="ARBA" id="ARBA00023136"/>
    </source>
</evidence>
<dbReference type="SUPFAM" id="SSF56935">
    <property type="entry name" value="Porins"/>
    <property type="match status" value="1"/>
</dbReference>
<evidence type="ECO:0000256" key="4">
    <source>
        <dbReference type="ARBA" id="ARBA00023077"/>
    </source>
</evidence>
<name>A0A0A2W0F0_BEABA</name>
<dbReference type="PANTHER" id="PTHR30069:SF41">
    <property type="entry name" value="HEME_HEMOPEXIN UTILIZATION PROTEIN C"/>
    <property type="match status" value="1"/>
</dbReference>
<evidence type="ECO:0000259" key="8">
    <source>
        <dbReference type="Pfam" id="PF00593"/>
    </source>
</evidence>
<comment type="caution">
    <text evidence="10">The sequence shown here is derived from an EMBL/GenBank/DDBJ whole genome shotgun (WGS) entry which is preliminary data.</text>
</comment>
<feature type="domain" description="TonB-dependent receptor-like beta-barrel" evidence="8">
    <location>
        <begin position="254"/>
        <end position="803"/>
    </location>
</feature>
<feature type="chain" id="PRO_5001996248" evidence="7">
    <location>
        <begin position="24"/>
        <end position="832"/>
    </location>
</feature>
<evidence type="ECO:0000313" key="11">
    <source>
        <dbReference type="Proteomes" id="UP000030106"/>
    </source>
</evidence>
<dbReference type="AlphaFoldDB" id="A0A0A2W0F0"/>
<evidence type="ECO:0000256" key="3">
    <source>
        <dbReference type="ARBA" id="ARBA00022692"/>
    </source>
</evidence>
<dbReference type="PANTHER" id="PTHR30069">
    <property type="entry name" value="TONB-DEPENDENT OUTER MEMBRANE RECEPTOR"/>
    <property type="match status" value="1"/>
</dbReference>
<evidence type="ECO:0000256" key="2">
    <source>
        <dbReference type="ARBA" id="ARBA00022448"/>
    </source>
</evidence>
<dbReference type="GO" id="GO:0015344">
    <property type="term" value="F:siderophore uptake transmembrane transporter activity"/>
    <property type="evidence" value="ECO:0007669"/>
    <property type="project" value="TreeGrafter"/>
</dbReference>
<protein>
    <submittedName>
        <fullName evidence="10">Putative TonB-dependent receptor</fullName>
    </submittedName>
</protein>
<dbReference type="Pfam" id="PF07715">
    <property type="entry name" value="Plug"/>
    <property type="match status" value="1"/>
</dbReference>
<dbReference type="EMBL" id="ANFO01000044">
    <property type="protein sequence ID" value="KGQ13378.1"/>
    <property type="molecule type" value="Genomic_DNA"/>
</dbReference>
<reference evidence="10 11" key="1">
    <citation type="submission" date="2012-10" db="EMBL/GenBank/DDBJ databases">
        <title>Genome sequencing and analysis of entomopathogenic fungi Beauveria bassiana D1-5.</title>
        <authorList>
            <person name="Li Q."/>
            <person name="Wang L."/>
            <person name="Zhang Z."/>
            <person name="Wang Q."/>
            <person name="Ren J."/>
            <person name="Wang M."/>
            <person name="Xu W."/>
            <person name="Wang J."/>
            <person name="Lu Y."/>
            <person name="Du Q."/>
            <person name="Sun Z."/>
        </authorList>
    </citation>
    <scope>NUCLEOTIDE SEQUENCE [LARGE SCALE GENOMIC DNA]</scope>
    <source>
        <strain evidence="10 11">D1-5</strain>
    </source>
</reference>
<evidence type="ECO:0000256" key="1">
    <source>
        <dbReference type="ARBA" id="ARBA00004571"/>
    </source>
</evidence>
<dbReference type="Pfam" id="PF00593">
    <property type="entry name" value="TonB_dep_Rec_b-barrel"/>
    <property type="match status" value="1"/>
</dbReference>
<proteinExistence type="predicted"/>
<keyword evidence="4" id="KW-0798">TonB box</keyword>
<dbReference type="InterPro" id="IPR012910">
    <property type="entry name" value="Plug_dom"/>
</dbReference>
<dbReference type="InterPro" id="IPR036942">
    <property type="entry name" value="Beta-barrel_TonB_sf"/>
</dbReference>
<dbReference type="HOGENOM" id="CLU_008287_19_1_1"/>
<evidence type="ECO:0000313" key="10">
    <source>
        <dbReference type="EMBL" id="KGQ13378.1"/>
    </source>
</evidence>
<keyword evidence="5" id="KW-0472">Membrane</keyword>
<dbReference type="PROSITE" id="PS52016">
    <property type="entry name" value="TONB_DEPENDENT_REC_3"/>
    <property type="match status" value="1"/>
</dbReference>
<keyword evidence="7" id="KW-0732">Signal</keyword>
<sequence length="832" mass="92791">MKKNLKNTSICMISLPLLYTTQAFSAETEDLHSLGVIDVTATADSKKLDKSKVEDTYYSPLTSTFLGKTEVDRFKGTRNSDIFNQITGVQINNPANEAGALDIGIRGMQGNGRVPIVIDDAVQSTMTERGYQGSSDRTYIDMDLIRSVQVDKGPAIGADTAGATGGRVEMRTINADDIIPDKESFGINLNIGTYNNNKKPNRFGDAREQLQYPLKRRQSATDFRNGFYTVAMAGRNDRGSLLMAYTERDTGNYFAGKRNARRYDSGTKFDQVTRPGQEVANTSNYNSSFLAKATLNADENNSLLVTYRHHKQKAGEILSAYLTKEKNEAGDDIQAQWSLGTAELDAVSVSHRFNPIENPWFDLKSVLFYTELKTEQHNGFNGRGQYGDQYWNSLRDRRLGLNVTNTSLLPAVPVMGDMQLSYGASLEKQLIDPRVTRRSSGSSNPDGNRKSSSLFANISAEPFSWVTASAGIRKTVVNLHSNQQIEYKKDIFDNPENRGGGWRSYLNQYGLPTYCPTFVNGKYFIADANNPDEVKKHCLYTRQEIVTGQSKKDFRYALRPDFTASLTFHITPELDVFTSYANVNRAPSAYEQISQGSTMSSASYMGQSVVNSENTQNIEAGLAARYQDAITSGDKFNFRISKFYNKNKNYIAPAARWDGLYAFVNYDSFSTQGTEVQIDYDTGKFYTSAGLTRFDKQTVCSKLMAGNASECNSVGFSMGGISTRLQPKDNLVVTAGYRFLEDNSLDLGMRYRYHSRKQNPENWLSGTAAQQIMEHADANQFIDIYASYKVNNNLTVQAGIDNLTDQYAIAPGAAVWIPEPGRTWRLTINTKF</sequence>
<dbReference type="InterPro" id="IPR000531">
    <property type="entry name" value="Beta-barrel_TonB"/>
</dbReference>
<keyword evidence="3" id="KW-0812">Transmembrane</keyword>
<accession>A0A0A2W0F0</accession>
<feature type="signal peptide" evidence="7">
    <location>
        <begin position="1"/>
        <end position="23"/>
    </location>
</feature>
<dbReference type="Gene3D" id="2.40.170.20">
    <property type="entry name" value="TonB-dependent receptor, beta-barrel domain"/>
    <property type="match status" value="1"/>
</dbReference>
<dbReference type="Proteomes" id="UP000030106">
    <property type="component" value="Unassembled WGS sequence"/>
</dbReference>
<gene>
    <name evidence="10" type="ORF">BBAD15_g914</name>
</gene>
<keyword evidence="10" id="KW-0675">Receptor</keyword>
<dbReference type="GO" id="GO:0044718">
    <property type="term" value="P:siderophore transmembrane transport"/>
    <property type="evidence" value="ECO:0007669"/>
    <property type="project" value="TreeGrafter"/>
</dbReference>
<evidence type="ECO:0000256" key="6">
    <source>
        <dbReference type="ARBA" id="ARBA00023237"/>
    </source>
</evidence>
<dbReference type="InterPro" id="IPR039426">
    <property type="entry name" value="TonB-dep_rcpt-like"/>
</dbReference>
<evidence type="ECO:0000256" key="7">
    <source>
        <dbReference type="SAM" id="SignalP"/>
    </source>
</evidence>
<evidence type="ECO:0000259" key="9">
    <source>
        <dbReference type="Pfam" id="PF07715"/>
    </source>
</evidence>
<dbReference type="Gene3D" id="2.170.130.10">
    <property type="entry name" value="TonB-dependent receptor, plug domain"/>
    <property type="match status" value="1"/>
</dbReference>
<dbReference type="InterPro" id="IPR037066">
    <property type="entry name" value="Plug_dom_sf"/>
</dbReference>